<keyword evidence="9" id="KW-1185">Reference proteome</keyword>
<evidence type="ECO:0000256" key="6">
    <source>
        <dbReference type="SAM" id="Phobius"/>
    </source>
</evidence>
<protein>
    <submittedName>
        <fullName evidence="8">TraM recognition site of TraD and TraG</fullName>
    </submittedName>
</protein>
<keyword evidence="2" id="KW-1003">Cell membrane</keyword>
<keyword evidence="5 6" id="KW-0472">Membrane</keyword>
<dbReference type="Gene3D" id="3.40.50.300">
    <property type="entry name" value="P-loop containing nucleotide triphosphate hydrolases"/>
    <property type="match status" value="1"/>
</dbReference>
<dbReference type="InterPro" id="IPR032689">
    <property type="entry name" value="TraG-D_C"/>
</dbReference>
<sequence length="575" mass="62804">MFLLGLIGVVGVLAFSASMSLKVGFVLTGQGMPAAEVPWNPITLIMGFVKGTVWWAWPAVATLVVLWTLVVVGSVVVWMVHRRRVGRRTRVDAAAAQLASAKDIASMSKAAAQKAGRQWFSREVMDRCPGLRLGHIPGSKQSVFSTWEDLLLVLMGPRMGKSTAVVIPAMVDAPGVVVTTSNKRDIVDETVELMKSRGAVFVFDPQRIAVGLEQEPWFFDPLEMIRRDEAVMDAAALELSDIFKCAARGENDSGDGYFRDGGRDLLARLLLAAALDGRPISDVFLWVNDEKDKTPVRILSQYPEWGQQHAALRGTYQITEKTRSGLFSQAAQMAAPLGRREAVRWVTPQAGARRFSPDDFVREGSGTLYVLSKEGADNAAALTTALTVAVMKAAEEYGELCGGRLPVPLVAALDEAANVVQWPQMPKVYSHYGSRGIIVMTVLQSYMQGEKVWGREGMELLWSAAGVVMVGGGIRDEKLLGKVEALIGDYEQVTSSVSRSRQGRSVSQQVREKKILTVAEIAAMEAWRVVLFATKRRPMIVALEPWWDRSWSREVTALLGSKSAGVVDGNQGAQL</sequence>
<comment type="caution">
    <text evidence="8">The sequence shown here is derived from an EMBL/GenBank/DDBJ whole genome shotgun (WGS) entry which is preliminary data.</text>
</comment>
<evidence type="ECO:0000256" key="4">
    <source>
        <dbReference type="ARBA" id="ARBA00022989"/>
    </source>
</evidence>
<dbReference type="Pfam" id="PF12696">
    <property type="entry name" value="TraG-D_C"/>
    <property type="match status" value="1"/>
</dbReference>
<dbReference type="PANTHER" id="PTHR37937:SF1">
    <property type="entry name" value="CONJUGATIVE TRANSFER: DNA TRANSPORT"/>
    <property type="match status" value="1"/>
</dbReference>
<gene>
    <name evidence="8" type="ORF">Cocul_00862</name>
</gene>
<dbReference type="STRING" id="1544416.Cocul_00862"/>
<evidence type="ECO:0000256" key="2">
    <source>
        <dbReference type="ARBA" id="ARBA00022475"/>
    </source>
</evidence>
<dbReference type="PANTHER" id="PTHR37937">
    <property type="entry name" value="CONJUGATIVE TRANSFER: DNA TRANSPORT"/>
    <property type="match status" value="1"/>
</dbReference>
<accession>A0A0N8VZJ4</accession>
<evidence type="ECO:0000259" key="7">
    <source>
        <dbReference type="Pfam" id="PF12696"/>
    </source>
</evidence>
<dbReference type="CDD" id="cd01127">
    <property type="entry name" value="TrwB_TraG_TraD_VirD4"/>
    <property type="match status" value="1"/>
</dbReference>
<dbReference type="PATRIC" id="fig|1544416.3.peg.861"/>
<dbReference type="AlphaFoldDB" id="A0A0N8VZJ4"/>
<dbReference type="SUPFAM" id="SSF52540">
    <property type="entry name" value="P-loop containing nucleoside triphosphate hydrolases"/>
    <property type="match status" value="1"/>
</dbReference>
<reference evidence="8 9" key="1">
    <citation type="submission" date="2015-10" db="EMBL/GenBank/DDBJ databases">
        <title>Corynebacteirum lowii and Corynebacterium oculi species nova, derived from human clinical disease and and emended description of Corynebacterium mastiditis.</title>
        <authorList>
            <person name="Bernard K."/>
            <person name="Pacheco A.L."/>
            <person name="Mcdougall C."/>
            <person name="Burtx T."/>
            <person name="Weibe D."/>
            <person name="Tyler S."/>
            <person name="Olson A.B."/>
            <person name="Cnockaert M."/>
            <person name="Eguchi H."/>
            <person name="Kuwahara T."/>
            <person name="Nakayama-Imaohji H."/>
            <person name="Boudewijins M."/>
            <person name="Van Hoecke F."/>
            <person name="Bernier A.-M."/>
            <person name="Vandamme P."/>
        </authorList>
    </citation>
    <scope>NUCLEOTIDE SEQUENCE [LARGE SCALE GENOMIC DNA]</scope>
    <source>
        <strain evidence="8 9">NML 130210</strain>
    </source>
</reference>
<feature type="domain" description="TraD/TraG TraM recognition site" evidence="7">
    <location>
        <begin position="408"/>
        <end position="525"/>
    </location>
</feature>
<evidence type="ECO:0000256" key="3">
    <source>
        <dbReference type="ARBA" id="ARBA00022692"/>
    </source>
</evidence>
<evidence type="ECO:0000313" key="9">
    <source>
        <dbReference type="Proteomes" id="UP000050517"/>
    </source>
</evidence>
<keyword evidence="3 6" id="KW-0812">Transmembrane</keyword>
<dbReference type="InterPro" id="IPR051539">
    <property type="entry name" value="T4SS-coupling_protein"/>
</dbReference>
<evidence type="ECO:0000256" key="5">
    <source>
        <dbReference type="ARBA" id="ARBA00023136"/>
    </source>
</evidence>
<feature type="transmembrane region" description="Helical" evidence="6">
    <location>
        <begin position="55"/>
        <end position="80"/>
    </location>
</feature>
<comment type="subcellular location">
    <subcellularLocation>
        <location evidence="1">Cell membrane</location>
        <topology evidence="1">Multi-pass membrane protein</topology>
    </subcellularLocation>
</comment>
<dbReference type="EMBL" id="LKST01000002">
    <property type="protein sequence ID" value="KQB84066.1"/>
    <property type="molecule type" value="Genomic_DNA"/>
</dbReference>
<proteinExistence type="predicted"/>
<organism evidence="8 9">
    <name type="scientific">Corynebacterium oculi</name>
    <dbReference type="NCBI Taxonomy" id="1544416"/>
    <lineage>
        <taxon>Bacteria</taxon>
        <taxon>Bacillati</taxon>
        <taxon>Actinomycetota</taxon>
        <taxon>Actinomycetes</taxon>
        <taxon>Mycobacteriales</taxon>
        <taxon>Corynebacteriaceae</taxon>
        <taxon>Corynebacterium</taxon>
    </lineage>
</organism>
<dbReference type="InterPro" id="IPR027417">
    <property type="entry name" value="P-loop_NTPase"/>
</dbReference>
<evidence type="ECO:0000313" key="8">
    <source>
        <dbReference type="EMBL" id="KQB84066.1"/>
    </source>
</evidence>
<dbReference type="Proteomes" id="UP000050517">
    <property type="component" value="Unassembled WGS sequence"/>
</dbReference>
<evidence type="ECO:0000256" key="1">
    <source>
        <dbReference type="ARBA" id="ARBA00004651"/>
    </source>
</evidence>
<dbReference type="GO" id="GO:0005886">
    <property type="term" value="C:plasma membrane"/>
    <property type="evidence" value="ECO:0007669"/>
    <property type="project" value="UniProtKB-SubCell"/>
</dbReference>
<keyword evidence="4 6" id="KW-1133">Transmembrane helix</keyword>
<name>A0A0N8VZJ4_9CORY</name>